<sequence>QWEKAKLVPSSTGARRAASPAGCIGGTKSRGPGNVVSSMGCNGLATGPGDEDFDRVKQHERKRRDQGPPDGSGQS</sequence>
<gene>
    <name evidence="2" type="ORF">SCF082_LOCUS24502</name>
</gene>
<feature type="non-terminal residue" evidence="2">
    <location>
        <position position="75"/>
    </location>
</feature>
<feature type="non-terminal residue" evidence="2">
    <location>
        <position position="1"/>
    </location>
</feature>
<protein>
    <submittedName>
        <fullName evidence="2">Uncharacterized protein</fullName>
    </submittedName>
</protein>
<feature type="region of interest" description="Disordered" evidence="1">
    <location>
        <begin position="1"/>
        <end position="75"/>
    </location>
</feature>
<dbReference type="Proteomes" id="UP001642464">
    <property type="component" value="Unassembled WGS sequence"/>
</dbReference>
<keyword evidence="3" id="KW-1185">Reference proteome</keyword>
<accession>A0ABP0LUJ6</accession>
<name>A0ABP0LUJ6_9DINO</name>
<reference evidence="2 3" key="1">
    <citation type="submission" date="2024-02" db="EMBL/GenBank/DDBJ databases">
        <authorList>
            <person name="Chen Y."/>
            <person name="Shah S."/>
            <person name="Dougan E. K."/>
            <person name="Thang M."/>
            <person name="Chan C."/>
        </authorList>
    </citation>
    <scope>NUCLEOTIDE SEQUENCE [LARGE SCALE GENOMIC DNA]</scope>
</reference>
<organism evidence="2 3">
    <name type="scientific">Durusdinium trenchii</name>
    <dbReference type="NCBI Taxonomy" id="1381693"/>
    <lineage>
        <taxon>Eukaryota</taxon>
        <taxon>Sar</taxon>
        <taxon>Alveolata</taxon>
        <taxon>Dinophyceae</taxon>
        <taxon>Suessiales</taxon>
        <taxon>Symbiodiniaceae</taxon>
        <taxon>Durusdinium</taxon>
    </lineage>
</organism>
<proteinExistence type="predicted"/>
<comment type="caution">
    <text evidence="2">The sequence shown here is derived from an EMBL/GenBank/DDBJ whole genome shotgun (WGS) entry which is preliminary data.</text>
</comment>
<evidence type="ECO:0000256" key="1">
    <source>
        <dbReference type="SAM" id="MobiDB-lite"/>
    </source>
</evidence>
<dbReference type="EMBL" id="CAXAMM010018058">
    <property type="protein sequence ID" value="CAK9042623.1"/>
    <property type="molecule type" value="Genomic_DNA"/>
</dbReference>
<evidence type="ECO:0000313" key="2">
    <source>
        <dbReference type="EMBL" id="CAK9042623.1"/>
    </source>
</evidence>
<evidence type="ECO:0000313" key="3">
    <source>
        <dbReference type="Proteomes" id="UP001642464"/>
    </source>
</evidence>